<dbReference type="Pfam" id="PF12679">
    <property type="entry name" value="ABC2_membrane_2"/>
    <property type="match status" value="1"/>
</dbReference>
<dbReference type="GO" id="GO:0005886">
    <property type="term" value="C:plasma membrane"/>
    <property type="evidence" value="ECO:0007669"/>
    <property type="project" value="UniProtKB-SubCell"/>
</dbReference>
<keyword evidence="3" id="KW-1185">Reference proteome</keyword>
<dbReference type="EMBL" id="LN831303">
    <property type="protein sequence ID" value="CQH63911.1"/>
    <property type="molecule type" value="Genomic_DNA"/>
</dbReference>
<reference evidence="3" key="1">
    <citation type="journal article" date="2016" name="Environ. Microbiol.">
        <title>The complete genome of a viable archaeum isolated from 123-million-year-old rock salt.</title>
        <authorList>
            <person name="Jaakkola S.T."/>
            <person name="Pfeiffer F."/>
            <person name="Ravantti J.J."/>
            <person name="Guo Q."/>
            <person name="Liu Y."/>
            <person name="Chen X."/>
            <person name="Ma H."/>
            <person name="Yang C."/>
            <person name="Oksanen H.M."/>
            <person name="Bamford D.H."/>
        </authorList>
    </citation>
    <scope>NUCLEOTIDE SEQUENCE</scope>
    <source>
        <strain evidence="3">JI20-1</strain>
        <plasmid evidence="3">Plasmid pSTJ001</plasmid>
    </source>
</reference>
<evidence type="ECO:0000256" key="1">
    <source>
        <dbReference type="SAM" id="Phobius"/>
    </source>
</evidence>
<dbReference type="Proteomes" id="UP000066737">
    <property type="component" value="Plasmid pSTJ001"/>
</dbReference>
<keyword evidence="1" id="KW-0812">Transmembrane</keyword>
<feature type="transmembrane region" description="Helical" evidence="1">
    <location>
        <begin position="283"/>
        <end position="308"/>
    </location>
</feature>
<geneLocation type="plasmid" evidence="3">
    <name>pSTJ001</name>
</geneLocation>
<feature type="transmembrane region" description="Helical" evidence="1">
    <location>
        <begin position="137"/>
        <end position="158"/>
    </location>
</feature>
<protein>
    <recommendedName>
        <fullName evidence="4">ABC-type transport system permease protein</fullName>
    </recommendedName>
</protein>
<dbReference type="OrthoDB" id="86287at2157"/>
<sequence length="316" mass="33122">MPQNVTAVAEYHFNRIVRSRVLWLLSLPILLDGIVNVTTTQTAMQYLGNLRYIASFQRGIAICIPFACIFFGARAIAGARGAGQLQTTVLQPVSRLDVLVGKALGQTAALLLAISAVVFVGYLYGTVSGFRPPIPRTLGFEILSGVYAGALTIGMIGLSALFQRAIVPASVAFVGGATSFLFYESIVAAPLKLLYGSASGGSPAGTDGTVLASTQPDAPLGLLALVSRLPPTNAYYAFSNWALGLPNADALSLLIVFNLRPDSVSLGVTPLGPLFGDSGVPLYLHPMASVVTLVSISLVVFAVGYAVFKRSDLQQL</sequence>
<dbReference type="AlphaFoldDB" id="A0A0U5HYD1"/>
<feature type="transmembrane region" description="Helical" evidence="1">
    <location>
        <begin position="21"/>
        <end position="39"/>
    </location>
</feature>
<evidence type="ECO:0008006" key="4">
    <source>
        <dbReference type="Google" id="ProtNLM"/>
    </source>
</evidence>
<feature type="transmembrane region" description="Helical" evidence="1">
    <location>
        <begin position="165"/>
        <end position="183"/>
    </location>
</feature>
<dbReference type="KEGG" id="hhb:Hhub_4224"/>
<keyword evidence="1" id="KW-0472">Membrane</keyword>
<organism evidence="2 3">
    <name type="scientific">Halobacterium hubeiense</name>
    <dbReference type="NCBI Taxonomy" id="1407499"/>
    <lineage>
        <taxon>Archaea</taxon>
        <taxon>Methanobacteriati</taxon>
        <taxon>Methanobacteriota</taxon>
        <taxon>Stenosarchaea group</taxon>
        <taxon>Halobacteria</taxon>
        <taxon>Halobacteriales</taxon>
        <taxon>Halobacteriaceae</taxon>
        <taxon>Halobacterium</taxon>
    </lineage>
</organism>
<dbReference type="GeneID" id="26660543"/>
<dbReference type="RefSeq" id="WP_059058639.1">
    <property type="nucleotide sequence ID" value="NZ_LN831303.1"/>
</dbReference>
<feature type="transmembrane region" description="Helical" evidence="1">
    <location>
        <begin position="59"/>
        <end position="77"/>
    </location>
</feature>
<dbReference type="GO" id="GO:0140359">
    <property type="term" value="F:ABC-type transporter activity"/>
    <property type="evidence" value="ECO:0007669"/>
    <property type="project" value="InterPro"/>
</dbReference>
<feature type="transmembrane region" description="Helical" evidence="1">
    <location>
        <begin position="98"/>
        <end position="125"/>
    </location>
</feature>
<proteinExistence type="predicted"/>
<accession>A0A0U5HYD1</accession>
<evidence type="ECO:0000313" key="3">
    <source>
        <dbReference type="Proteomes" id="UP000066737"/>
    </source>
</evidence>
<name>A0A0U5HYD1_9EURY</name>
<keyword evidence="1" id="KW-1133">Transmembrane helix</keyword>
<evidence type="ECO:0000313" key="2">
    <source>
        <dbReference type="EMBL" id="CQH63911.1"/>
    </source>
</evidence>
<gene>
    <name evidence="2" type="ORF">HHUB_4224</name>
</gene>